<dbReference type="CDD" id="cd13578">
    <property type="entry name" value="PBP2_Bug27"/>
    <property type="match status" value="1"/>
</dbReference>
<evidence type="ECO:0000256" key="1">
    <source>
        <dbReference type="ARBA" id="ARBA00006987"/>
    </source>
</evidence>
<feature type="signal peptide" evidence="2">
    <location>
        <begin position="1"/>
        <end position="31"/>
    </location>
</feature>
<proteinExistence type="inferred from homology"/>
<evidence type="ECO:0000313" key="4">
    <source>
        <dbReference type="Proteomes" id="UP001549320"/>
    </source>
</evidence>
<dbReference type="PANTHER" id="PTHR42928">
    <property type="entry name" value="TRICARBOXYLATE-BINDING PROTEIN"/>
    <property type="match status" value="1"/>
</dbReference>
<dbReference type="Pfam" id="PF03401">
    <property type="entry name" value="TctC"/>
    <property type="match status" value="1"/>
</dbReference>
<dbReference type="SUPFAM" id="SSF53850">
    <property type="entry name" value="Periplasmic binding protein-like II"/>
    <property type="match status" value="1"/>
</dbReference>
<keyword evidence="3" id="KW-0675">Receptor</keyword>
<feature type="chain" id="PRO_5046829066" evidence="2">
    <location>
        <begin position="32"/>
        <end position="334"/>
    </location>
</feature>
<dbReference type="PIRSF" id="PIRSF017082">
    <property type="entry name" value="YflP"/>
    <property type="match status" value="1"/>
</dbReference>
<evidence type="ECO:0000256" key="2">
    <source>
        <dbReference type="SAM" id="SignalP"/>
    </source>
</evidence>
<protein>
    <submittedName>
        <fullName evidence="3">Tripartite-type tricarboxylate transporter receptor subunit TctC</fullName>
    </submittedName>
</protein>
<dbReference type="Gene3D" id="3.40.190.150">
    <property type="entry name" value="Bordetella uptake gene, domain 1"/>
    <property type="match status" value="1"/>
</dbReference>
<organism evidence="3 4">
    <name type="scientific">Ottowia thiooxydans</name>
    <dbReference type="NCBI Taxonomy" id="219182"/>
    <lineage>
        <taxon>Bacteria</taxon>
        <taxon>Pseudomonadati</taxon>
        <taxon>Pseudomonadota</taxon>
        <taxon>Betaproteobacteria</taxon>
        <taxon>Burkholderiales</taxon>
        <taxon>Comamonadaceae</taxon>
        <taxon>Ottowia</taxon>
    </lineage>
</organism>
<name>A0ABV2Q9T5_9BURK</name>
<keyword evidence="2" id="KW-0732">Signal</keyword>
<comment type="caution">
    <text evidence="3">The sequence shown here is derived from an EMBL/GenBank/DDBJ whole genome shotgun (WGS) entry which is preliminary data.</text>
</comment>
<dbReference type="Proteomes" id="UP001549320">
    <property type="component" value="Unassembled WGS sequence"/>
</dbReference>
<dbReference type="InterPro" id="IPR005064">
    <property type="entry name" value="BUG"/>
</dbReference>
<comment type="similarity">
    <text evidence="1">Belongs to the UPF0065 (bug) family.</text>
</comment>
<dbReference type="EMBL" id="JBEPSH010000005">
    <property type="protein sequence ID" value="MET4577779.1"/>
    <property type="molecule type" value="Genomic_DNA"/>
</dbReference>
<dbReference type="InterPro" id="IPR042100">
    <property type="entry name" value="Bug_dom1"/>
</dbReference>
<gene>
    <name evidence="3" type="ORF">ABIE13_002890</name>
</gene>
<keyword evidence="4" id="KW-1185">Reference proteome</keyword>
<accession>A0ABV2Q9T5</accession>
<reference evidence="3 4" key="1">
    <citation type="submission" date="2024-06" db="EMBL/GenBank/DDBJ databases">
        <title>Sorghum-associated microbial communities from plants grown in Nebraska, USA.</title>
        <authorList>
            <person name="Schachtman D."/>
        </authorList>
    </citation>
    <scope>NUCLEOTIDE SEQUENCE [LARGE SCALE GENOMIC DNA]</scope>
    <source>
        <strain evidence="3 4">2709</strain>
    </source>
</reference>
<sequence length="334" mass="34961">MSNRFIFRRFPGVLASACAALGLLVPLQAVASDPTGYPTKSIRIIVPFPAGGYSDNLARLIATDMTNTFGQSVVVDNRPGAGGNIGADAVAKSNPDGYTLLMGTIGTQSINSHIYKKVPFDAAKDFAPVAFVADAETVLVVNPKVPARSLKELIELAKGKPGDLTFASGGPGTTSHLAGELFKSVTKTYITHIPYKGNVPALTDLVAGQVSLSFATLQPALPFINSGKLVPLATLGGSRAPALSSVPTLAESGLKDFEVRNWTGLLAPAGTPPAITQKLALMVDKTMTSQNVKSMLAAQGLSYTKMGPEEFGRFIRDESAKWSAVVKSANVKVD</sequence>
<dbReference type="PANTHER" id="PTHR42928:SF5">
    <property type="entry name" value="BLR1237 PROTEIN"/>
    <property type="match status" value="1"/>
</dbReference>
<evidence type="ECO:0000313" key="3">
    <source>
        <dbReference type="EMBL" id="MET4577779.1"/>
    </source>
</evidence>
<dbReference type="RefSeq" id="WP_354444443.1">
    <property type="nucleotide sequence ID" value="NZ_JBEPSH010000005.1"/>
</dbReference>
<dbReference type="Gene3D" id="3.40.190.10">
    <property type="entry name" value="Periplasmic binding protein-like II"/>
    <property type="match status" value="1"/>
</dbReference>